<dbReference type="GO" id="GO:0005886">
    <property type="term" value="C:plasma membrane"/>
    <property type="evidence" value="ECO:0007669"/>
    <property type="project" value="TreeGrafter"/>
</dbReference>
<dbReference type="GO" id="GO:0006897">
    <property type="term" value="P:endocytosis"/>
    <property type="evidence" value="ECO:0007669"/>
    <property type="project" value="UniProtKB-KW"/>
</dbReference>
<sequence>MELSRQEYPALLASLQPVQATAVLNDRIRIINKVNADIADWLQERRRVEEAYAQGLRKLTHRPQLDNGEALGIFQLPWQRILNATESLAASHETLATKIEEDVERPLKEYSSRNQELQSMPGIQNDLATLAKSLESSQKKVEKAREKGGRGAEKLASAISAVEEANQQWNSRAPFVFEQLQSIDESRINHLRDALTQFETHEADNIERCRQAAESCLNVILNVETADEIKTFAAKFNGGRPVTTRRHDTSMSSREAPLPPPPRIHDDAASQRSGRSGPIRASSHPVTPEPRHTALGGLKRLGTVMNRRKSVIQPSGGSVFPEKKLRSPFAPFRRDTAQRDQLPELGPGSPTSLGPNRPATSSAPLDVYDDPSRTPNEPRGLSRHATEPPIPEAQPAPTNTNGVASRESHLTSSRAANNHTSQVDSEGYSERPQTIDEITRIQREATGGDESGLNLTIRDQPIFEDEDQAKQAMDDMANTLRLQAQKTGVRRNVGTVRGRRDVRNTVFLPNSPPLPGQESLALHSSTDPASTPGSPVLLTSKHVPSASTGTEDHTLSDTTSVRSSHTQHSLASIVPHPDLHTPGLNASIIETVSAWFSEGAVTKSFVVGELALAYIPNQEMSSQNIRVRLDNFEILEKVASNPYFVSDLPSQGKDQDKKGEYNILLSNISRPTPTVAFKYQVHTDQANTSTYCPVIFKPAWNLEESRASVIILYSLDPSFSSTVSSESITIKNLVLTVTLDTSPIDEVTKQPREVAHATNAVMHPVAGAAFRRKHSSVVWKMPELEVKVDGDGKFLVRFTTAGKWPRKGKVEAKFELQTPNAGKRLGIHAAFEQQTEQKETDPFADEASSAQSAEAQSTLTWQEVPTVRKLVTRKYVSS</sequence>
<dbReference type="SMART" id="SM00055">
    <property type="entry name" value="FCH"/>
    <property type="match status" value="1"/>
</dbReference>
<dbReference type="STRING" id="5098.A0A507QLU5"/>
<dbReference type="PANTHER" id="PTHR23065">
    <property type="entry name" value="PROLINE-SERINE-THREONINE PHOSPHATASE INTERACTING PROTEIN 1"/>
    <property type="match status" value="1"/>
</dbReference>
<reference evidence="4 5" key="1">
    <citation type="submission" date="2019-06" db="EMBL/GenBank/DDBJ databases">
        <title>Wine fermentation using esterase from Monascus purpureus.</title>
        <authorList>
            <person name="Geng C."/>
            <person name="Zhang Y."/>
        </authorList>
    </citation>
    <scope>NUCLEOTIDE SEQUENCE [LARGE SCALE GENOMIC DNA]</scope>
    <source>
        <strain evidence="4">HQ1</strain>
    </source>
</reference>
<organism evidence="4 5">
    <name type="scientific">Monascus purpureus</name>
    <name type="common">Red mold</name>
    <name type="synonym">Monascus anka</name>
    <dbReference type="NCBI Taxonomy" id="5098"/>
    <lineage>
        <taxon>Eukaryota</taxon>
        <taxon>Fungi</taxon>
        <taxon>Dikarya</taxon>
        <taxon>Ascomycota</taxon>
        <taxon>Pezizomycotina</taxon>
        <taxon>Eurotiomycetes</taxon>
        <taxon>Eurotiomycetidae</taxon>
        <taxon>Eurotiales</taxon>
        <taxon>Aspergillaceae</taxon>
        <taxon>Monascus</taxon>
    </lineage>
</organism>
<dbReference type="InterPro" id="IPR028565">
    <property type="entry name" value="MHD"/>
</dbReference>
<dbReference type="Pfam" id="PF10291">
    <property type="entry name" value="muHD"/>
    <property type="match status" value="1"/>
</dbReference>
<comment type="caution">
    <text evidence="4">The sequence shown here is derived from an EMBL/GenBank/DDBJ whole genome shotgun (WGS) entry which is preliminary data.</text>
</comment>
<feature type="region of interest" description="Disordered" evidence="2">
    <location>
        <begin position="337"/>
        <end position="433"/>
    </location>
</feature>
<dbReference type="Proteomes" id="UP000319663">
    <property type="component" value="Unassembled WGS sequence"/>
</dbReference>
<dbReference type="InterPro" id="IPR027267">
    <property type="entry name" value="AH/BAR_dom_sf"/>
</dbReference>
<evidence type="ECO:0000256" key="1">
    <source>
        <dbReference type="ARBA" id="ARBA00022583"/>
    </source>
</evidence>
<dbReference type="GO" id="GO:0032185">
    <property type="term" value="P:septin cytoskeleton organization"/>
    <property type="evidence" value="ECO:0007669"/>
    <property type="project" value="TreeGrafter"/>
</dbReference>
<dbReference type="Gene3D" id="1.20.1270.60">
    <property type="entry name" value="Arfaptin homology (AH) domain/BAR domain"/>
    <property type="match status" value="1"/>
</dbReference>
<dbReference type="CDD" id="cd09264">
    <property type="entry name" value="AP_Syp1_MHD"/>
    <property type="match status" value="1"/>
</dbReference>
<dbReference type="AlphaFoldDB" id="A0A507QLU5"/>
<dbReference type="GO" id="GO:0030139">
    <property type="term" value="C:endocytic vesicle"/>
    <property type="evidence" value="ECO:0007669"/>
    <property type="project" value="TreeGrafter"/>
</dbReference>
<feature type="compositionally biased region" description="Low complexity" evidence="2">
    <location>
        <begin position="846"/>
        <end position="857"/>
    </location>
</feature>
<feature type="compositionally biased region" description="Polar residues" evidence="2">
    <location>
        <begin position="349"/>
        <end position="363"/>
    </location>
</feature>
<feature type="region of interest" description="Disordered" evidence="2">
    <location>
        <begin position="238"/>
        <end position="302"/>
    </location>
</feature>
<evidence type="ECO:0000313" key="4">
    <source>
        <dbReference type="EMBL" id="TQB68172.1"/>
    </source>
</evidence>
<feature type="domain" description="MHD" evidence="3">
    <location>
        <begin position="581"/>
        <end position="858"/>
    </location>
</feature>
<dbReference type="PROSITE" id="PS51072">
    <property type="entry name" value="MHD"/>
    <property type="match status" value="1"/>
</dbReference>
<accession>A0A507QLU5</accession>
<feature type="compositionally biased region" description="Polar residues" evidence="2">
    <location>
        <begin position="522"/>
        <end position="533"/>
    </location>
</feature>
<feature type="region of interest" description="Disordered" evidence="2">
    <location>
        <begin position="834"/>
        <end position="858"/>
    </location>
</feature>
<feature type="compositionally biased region" description="Polar residues" evidence="2">
    <location>
        <begin position="410"/>
        <end position="424"/>
    </location>
</feature>
<dbReference type="OrthoDB" id="331602at2759"/>
<name>A0A507QLU5_MONPU</name>
<keyword evidence="1" id="KW-0254">Endocytosis</keyword>
<proteinExistence type="predicted"/>
<keyword evidence="5" id="KW-1185">Reference proteome</keyword>
<gene>
    <name evidence="4" type="ORF">MPDQ_003883</name>
</gene>
<dbReference type="GO" id="GO:0032153">
    <property type="term" value="C:cell division site"/>
    <property type="evidence" value="ECO:0007669"/>
    <property type="project" value="TreeGrafter"/>
</dbReference>
<dbReference type="InterPro" id="IPR049609">
    <property type="entry name" value="Syp1-like_MHD"/>
</dbReference>
<dbReference type="EMBL" id="VIFY01000243">
    <property type="protein sequence ID" value="TQB68172.1"/>
    <property type="molecule type" value="Genomic_DNA"/>
</dbReference>
<feature type="region of interest" description="Disordered" evidence="2">
    <location>
        <begin position="505"/>
        <end position="560"/>
    </location>
</feature>
<evidence type="ECO:0000313" key="5">
    <source>
        <dbReference type="Proteomes" id="UP000319663"/>
    </source>
</evidence>
<dbReference type="CDD" id="cd07650">
    <property type="entry name" value="F-BAR_Syp1p_like"/>
    <property type="match status" value="1"/>
</dbReference>
<dbReference type="PANTHER" id="PTHR23065:SF54">
    <property type="entry name" value="SUPPRESSOR OF YEAST PROFILIN DELETION"/>
    <property type="match status" value="1"/>
</dbReference>
<dbReference type="InterPro" id="IPR018808">
    <property type="entry name" value="Muniscin_C"/>
</dbReference>
<dbReference type="SUPFAM" id="SSF103657">
    <property type="entry name" value="BAR/IMD domain-like"/>
    <property type="match status" value="1"/>
</dbReference>
<evidence type="ECO:0000256" key="2">
    <source>
        <dbReference type="SAM" id="MobiDB-lite"/>
    </source>
</evidence>
<dbReference type="Pfam" id="PF00611">
    <property type="entry name" value="FCH"/>
    <property type="match status" value="1"/>
</dbReference>
<dbReference type="InterPro" id="IPR001060">
    <property type="entry name" value="FCH_dom"/>
</dbReference>
<dbReference type="FunFam" id="1.20.1270.60:FF:000102">
    <property type="entry name" value="WGS project CABT00000000 data, contig 2.23"/>
    <property type="match status" value="1"/>
</dbReference>
<protein>
    <recommendedName>
        <fullName evidence="3">MHD domain-containing protein</fullName>
    </recommendedName>
</protein>
<evidence type="ECO:0000259" key="3">
    <source>
        <dbReference type="PROSITE" id="PS51072"/>
    </source>
</evidence>